<dbReference type="GO" id="GO:0030246">
    <property type="term" value="F:carbohydrate binding"/>
    <property type="evidence" value="ECO:0007669"/>
    <property type="project" value="TreeGrafter"/>
</dbReference>
<keyword evidence="5" id="KW-1185">Reference proteome</keyword>
<dbReference type="PIRSF" id="PIRSF006470">
    <property type="entry name" value="DctB"/>
    <property type="match status" value="1"/>
</dbReference>
<evidence type="ECO:0000256" key="3">
    <source>
        <dbReference type="SAM" id="SignalP"/>
    </source>
</evidence>
<evidence type="ECO:0000313" key="5">
    <source>
        <dbReference type="Proteomes" id="UP000003527"/>
    </source>
</evidence>
<evidence type="ECO:0000256" key="2">
    <source>
        <dbReference type="SAM" id="MobiDB-lite"/>
    </source>
</evidence>
<dbReference type="PANTHER" id="PTHR33376">
    <property type="match status" value="1"/>
</dbReference>
<gene>
    <name evidence="4" type="ORF">HMPREF9624_01567</name>
</gene>
<reference evidence="4 5" key="1">
    <citation type="submission" date="2011-08" db="EMBL/GenBank/DDBJ databases">
        <title>The Genome Sequence of Oribacterium sp. ACB7.</title>
        <authorList>
            <consortium name="The Broad Institute Genome Sequencing Platform"/>
            <person name="Earl A."/>
            <person name="Ward D."/>
            <person name="Feldgarden M."/>
            <person name="Gevers D."/>
            <person name="Sizova M."/>
            <person name="Hazen A."/>
            <person name="Epstein S."/>
            <person name="Young S.K."/>
            <person name="Zeng Q."/>
            <person name="Gargeya S."/>
            <person name="Fitzgerald M."/>
            <person name="Haas B."/>
            <person name="Abouelleil A."/>
            <person name="Alvarado L."/>
            <person name="Arachchi H.M."/>
            <person name="Berlin A."/>
            <person name="Brown A."/>
            <person name="Chapman S.B."/>
            <person name="Chen Z."/>
            <person name="Dunbar C."/>
            <person name="Freedman E."/>
            <person name="Gearin G."/>
            <person name="Gellesch M."/>
            <person name="Goldberg J."/>
            <person name="Griggs A."/>
            <person name="Gujja S."/>
            <person name="Heiman D."/>
            <person name="Howarth C."/>
            <person name="Larson L."/>
            <person name="Lui A."/>
            <person name="MacDonald P.J.P."/>
            <person name="Montmayeur A."/>
            <person name="Murphy C."/>
            <person name="Neiman D."/>
            <person name="Pearson M."/>
            <person name="Priest M."/>
            <person name="Roberts A."/>
            <person name="Saif S."/>
            <person name="Shea T."/>
            <person name="Shenoy N."/>
            <person name="Sisk P."/>
            <person name="Stolte C."/>
            <person name="Sykes S."/>
            <person name="Wortman J."/>
            <person name="Nusbaum C."/>
            <person name="Birren B."/>
        </authorList>
    </citation>
    <scope>NUCLEOTIDE SEQUENCE [LARGE SCALE GENOMIC DNA]</scope>
    <source>
        <strain evidence="4 5">ACB7</strain>
    </source>
</reference>
<dbReference type="NCBIfam" id="TIGR00787">
    <property type="entry name" value="dctP"/>
    <property type="match status" value="1"/>
</dbReference>
<accession>G9WR51</accession>
<dbReference type="Proteomes" id="UP000003527">
    <property type="component" value="Unassembled WGS sequence"/>
</dbReference>
<dbReference type="EMBL" id="AFZD01000002">
    <property type="protein sequence ID" value="EHL14387.1"/>
    <property type="molecule type" value="Genomic_DNA"/>
</dbReference>
<feature type="chain" id="PRO_5038936360" evidence="3">
    <location>
        <begin position="18"/>
        <end position="371"/>
    </location>
</feature>
<dbReference type="RefSeq" id="WP_009537325.1">
    <property type="nucleotide sequence ID" value="NZ_JH414506.1"/>
</dbReference>
<dbReference type="InterPro" id="IPR038404">
    <property type="entry name" value="TRAP_DctP_sf"/>
</dbReference>
<dbReference type="HOGENOM" id="CLU_036176_4_1_9"/>
<feature type="region of interest" description="Disordered" evidence="2">
    <location>
        <begin position="30"/>
        <end position="62"/>
    </location>
</feature>
<dbReference type="InterPro" id="IPR018389">
    <property type="entry name" value="DctP_fam"/>
</dbReference>
<evidence type="ECO:0000256" key="1">
    <source>
        <dbReference type="ARBA" id="ARBA00022729"/>
    </source>
</evidence>
<dbReference type="PROSITE" id="PS51257">
    <property type="entry name" value="PROKAR_LIPOPROTEIN"/>
    <property type="match status" value="1"/>
</dbReference>
<sequence length="371" mass="40495">MIRKALLVTMAASMLVAATGCGNQQKAAETKAAETKSAETKAAEEKDGEKKEETTAAAETKAHAKGEYQLKIGTVVSGDHAWVKMADFMAKELNDRSNGAIEVSVAPGAQLGNDEAMFDDMRLGTLDMVIGGTQNAAPFVSQYQILAMPYLFDSRDQFESILAQDGEVFKYVQGKYDSLGLKLLGLSNGGQRDLHTNKEINKLADLKNLKMRVTSSATESMVWSALGTIPTSMSFNDIYSGVQTNTVNAFECTLAAYNSNALYEVAPYHVKTAHQFTPSHITCSEITWNKLPAEYQTLLFEVSKEAAELGTKVADEADDTLLDKLTKENGVKICEPDRSEFKAVVEPLYPEIAKGCKGEDLLELVQKEMKK</sequence>
<dbReference type="PANTHER" id="PTHR33376:SF2">
    <property type="entry name" value="DICARBOXYLATE-BINDING PERIPLASMIC PROTEIN"/>
    <property type="match status" value="1"/>
</dbReference>
<dbReference type="PATRIC" id="fig|796944.3.peg.63"/>
<dbReference type="GO" id="GO:0055085">
    <property type="term" value="P:transmembrane transport"/>
    <property type="evidence" value="ECO:0007669"/>
    <property type="project" value="InterPro"/>
</dbReference>
<comment type="caution">
    <text evidence="4">The sequence shown here is derived from an EMBL/GenBank/DDBJ whole genome shotgun (WGS) entry which is preliminary data.</text>
</comment>
<dbReference type="CDD" id="cd13603">
    <property type="entry name" value="PBP2_TRAP_Siap_TeaA_like"/>
    <property type="match status" value="1"/>
</dbReference>
<dbReference type="AlphaFoldDB" id="G9WR51"/>
<keyword evidence="1 3" id="KW-0732">Signal</keyword>
<organism evidence="4 5">
    <name type="scientific">Oribacterium asaccharolyticum ACB7</name>
    <dbReference type="NCBI Taxonomy" id="796944"/>
    <lineage>
        <taxon>Bacteria</taxon>
        <taxon>Bacillati</taxon>
        <taxon>Bacillota</taxon>
        <taxon>Clostridia</taxon>
        <taxon>Lachnospirales</taxon>
        <taxon>Lachnospiraceae</taxon>
        <taxon>Oribacterium</taxon>
    </lineage>
</organism>
<dbReference type="GO" id="GO:0030288">
    <property type="term" value="C:outer membrane-bounded periplasmic space"/>
    <property type="evidence" value="ECO:0007669"/>
    <property type="project" value="InterPro"/>
</dbReference>
<feature type="signal peptide" evidence="3">
    <location>
        <begin position="1"/>
        <end position="17"/>
    </location>
</feature>
<evidence type="ECO:0000313" key="4">
    <source>
        <dbReference type="EMBL" id="EHL14387.1"/>
    </source>
</evidence>
<protein>
    <submittedName>
        <fullName evidence="4">Uncharacterized protein</fullName>
    </submittedName>
</protein>
<dbReference type="InterPro" id="IPR004682">
    <property type="entry name" value="TRAP_DctP"/>
</dbReference>
<dbReference type="NCBIfam" id="NF037995">
    <property type="entry name" value="TRAP_S1"/>
    <property type="match status" value="1"/>
</dbReference>
<proteinExistence type="predicted"/>
<dbReference type="Pfam" id="PF03480">
    <property type="entry name" value="DctP"/>
    <property type="match status" value="1"/>
</dbReference>
<dbReference type="Gene3D" id="3.40.190.170">
    <property type="entry name" value="Bacterial extracellular solute-binding protein, family 7"/>
    <property type="match status" value="1"/>
</dbReference>
<name>G9WR51_9FIRM</name>